<feature type="signal peptide" evidence="1">
    <location>
        <begin position="1"/>
        <end position="24"/>
    </location>
</feature>
<dbReference type="WBParaSite" id="PSAMB.scaffold1469size31109.g13308.t1">
    <property type="protein sequence ID" value="PSAMB.scaffold1469size31109.g13308.t1"/>
    <property type="gene ID" value="PSAMB.scaffold1469size31109.g13308"/>
</dbReference>
<dbReference type="Proteomes" id="UP000887566">
    <property type="component" value="Unplaced"/>
</dbReference>
<evidence type="ECO:0000313" key="3">
    <source>
        <dbReference type="WBParaSite" id="PSAMB.scaffold1469size31109.g13308.t1"/>
    </source>
</evidence>
<evidence type="ECO:0000256" key="1">
    <source>
        <dbReference type="SAM" id="SignalP"/>
    </source>
</evidence>
<keyword evidence="2" id="KW-1185">Reference proteome</keyword>
<evidence type="ECO:0000313" key="2">
    <source>
        <dbReference type="Proteomes" id="UP000887566"/>
    </source>
</evidence>
<keyword evidence="1" id="KW-0732">Signal</keyword>
<reference evidence="3" key="1">
    <citation type="submission" date="2022-11" db="UniProtKB">
        <authorList>
            <consortium name="WormBaseParasite"/>
        </authorList>
    </citation>
    <scope>IDENTIFICATION</scope>
</reference>
<protein>
    <submittedName>
        <fullName evidence="3">Uncharacterized protein</fullName>
    </submittedName>
</protein>
<sequence>MRAIYLICLAVGIVCCLLSDEANAIPVAVSSSTPRMDMRKMEKAAFMETFMKYVCMMNPRQCAQRNVEVPTGHLYQMNVILGSDANGNIVQR</sequence>
<feature type="chain" id="PRO_5037341085" evidence="1">
    <location>
        <begin position="25"/>
        <end position="92"/>
    </location>
</feature>
<dbReference type="AlphaFoldDB" id="A0A914V362"/>
<accession>A0A914V362</accession>
<proteinExistence type="predicted"/>
<organism evidence="2 3">
    <name type="scientific">Plectus sambesii</name>
    <dbReference type="NCBI Taxonomy" id="2011161"/>
    <lineage>
        <taxon>Eukaryota</taxon>
        <taxon>Metazoa</taxon>
        <taxon>Ecdysozoa</taxon>
        <taxon>Nematoda</taxon>
        <taxon>Chromadorea</taxon>
        <taxon>Plectida</taxon>
        <taxon>Plectina</taxon>
        <taxon>Plectoidea</taxon>
        <taxon>Plectidae</taxon>
        <taxon>Plectus</taxon>
    </lineage>
</organism>
<name>A0A914V362_9BILA</name>